<organism evidence="1 2">
    <name type="scientific">Streptomyces bambusae</name>
    <dbReference type="NCBI Taxonomy" id="1550616"/>
    <lineage>
        <taxon>Bacteria</taxon>
        <taxon>Bacillati</taxon>
        <taxon>Actinomycetota</taxon>
        <taxon>Actinomycetes</taxon>
        <taxon>Kitasatosporales</taxon>
        <taxon>Streptomycetaceae</taxon>
        <taxon>Streptomyces</taxon>
    </lineage>
</organism>
<name>A0ABS6ZCA6_9ACTN</name>
<evidence type="ECO:0000313" key="2">
    <source>
        <dbReference type="Proteomes" id="UP000812013"/>
    </source>
</evidence>
<dbReference type="EMBL" id="WTFF01000232">
    <property type="protein sequence ID" value="MBW5485236.1"/>
    <property type="molecule type" value="Genomic_DNA"/>
</dbReference>
<reference evidence="1 2" key="1">
    <citation type="submission" date="2019-12" db="EMBL/GenBank/DDBJ databases">
        <title>Genome sequence of Streptomyces bambusae.</title>
        <authorList>
            <person name="Bansal K."/>
            <person name="Choksket S."/>
            <person name="Korpole S."/>
            <person name="Patil P.B."/>
        </authorList>
    </citation>
    <scope>NUCLEOTIDE SEQUENCE [LARGE SCALE GENOMIC DNA]</scope>
    <source>
        <strain evidence="1 2">SK60</strain>
    </source>
</reference>
<accession>A0ABS6ZCA6</accession>
<protein>
    <submittedName>
        <fullName evidence="1">AfsR/SARP family transcriptional regulator</fullName>
    </submittedName>
</protein>
<proteinExistence type="predicted"/>
<comment type="caution">
    <text evidence="1">The sequence shown here is derived from an EMBL/GenBank/DDBJ whole genome shotgun (WGS) entry which is preliminary data.</text>
</comment>
<gene>
    <name evidence="1" type="ORF">GPJ59_26010</name>
</gene>
<dbReference type="Proteomes" id="UP000812013">
    <property type="component" value="Unassembled WGS sequence"/>
</dbReference>
<feature type="non-terminal residue" evidence="1">
    <location>
        <position position="1"/>
    </location>
</feature>
<sequence length="113" mass="12413">RHLLWGLRDRAADAAAAGAADRLIAPVRPALDRTPGDPRDRYEAQRVRALVLLETEGPEAAEPHFAACLDLAAGLGDRRLEAYAVRWLRQVRGSGARTEWAEVRPGVWRLPAA</sequence>
<keyword evidence="2" id="KW-1185">Reference proteome</keyword>
<evidence type="ECO:0000313" key="1">
    <source>
        <dbReference type="EMBL" id="MBW5485236.1"/>
    </source>
</evidence>